<dbReference type="SMART" id="SM00283">
    <property type="entry name" value="MA"/>
    <property type="match status" value="1"/>
</dbReference>
<dbReference type="SUPFAM" id="SSF58104">
    <property type="entry name" value="Methyl-accepting chemotaxis protein (MCP) signaling domain"/>
    <property type="match status" value="1"/>
</dbReference>
<evidence type="ECO:0000256" key="1">
    <source>
        <dbReference type="ARBA" id="ARBA00022500"/>
    </source>
</evidence>
<keyword evidence="8" id="KW-1185">Reference proteome</keyword>
<evidence type="ECO:0000313" key="8">
    <source>
        <dbReference type="Proteomes" id="UP000029692"/>
    </source>
</evidence>
<keyword evidence="4" id="KW-0812">Transmembrane</keyword>
<reference evidence="7 8" key="1">
    <citation type="submission" date="2014-05" db="EMBL/GenBank/DDBJ databases">
        <title>De novo Genome Sequence of Spirocheata sp.</title>
        <authorList>
            <person name="Shivani Y."/>
            <person name="Subhash Y."/>
            <person name="Tushar L."/>
            <person name="Sasikala C."/>
            <person name="Ramana C.V."/>
        </authorList>
    </citation>
    <scope>NUCLEOTIDE SEQUENCE [LARGE SCALE GENOMIC DNA]</scope>
    <source>
        <strain evidence="7 8">JC230</strain>
    </source>
</reference>
<dbReference type="Pfam" id="PF00015">
    <property type="entry name" value="MCPsignal"/>
    <property type="match status" value="1"/>
</dbReference>
<dbReference type="GO" id="GO:0006935">
    <property type="term" value="P:chemotaxis"/>
    <property type="evidence" value="ECO:0007669"/>
    <property type="project" value="UniProtKB-KW"/>
</dbReference>
<sequence>MSITQKISALVGGTLAAVILIILGYGAANRPVEQIREERRILDTLVVAMTALDLAGSRLFLDIYIDSIPPLEQALADLDSVFQEIKTVSAIPEISEDTRNAHQGIVNLYDQFFRDAGTSLLEAARDLEQVVRDSFVSQASIPVLTWFENVGADLEPSTRNVARVRLSLFGLRRRYSELSSALSLGRQVSTRQFAVIDQAILEVNRRAQTLAIGGLGAAFLGIALAALGTARRLTRPLRVIEGGVNRIAQGDLTVQVEVSSRDEIGRLGDNMSRLLTSLRGSLGSIREISRRSKALEEQLNHSLVQASSSSVEIEANIQSIASQMARLDDVSRVTDESSREVDQAVQAAAQSVTRQRDLHTTAVQTLRDILDLVGQISDHVQATWDASLELVAASRQGQAVFADLQEKLSDITVSAVSVREMVGIVGDIAERTNLLAMNAAIEAARAGESGRGFGVVAGEIRRLAQASEQSTQGIDATVNRIVQRIQEADAAGGQTGLVFTQIFQGISRVSQAAESSRNQLREVDESGKAVLESVEELERHSLRTARQTETVQEGMGVLSQQISRITRVSSEVHSSVDEISTGLAGMVQVFRESEQVSKTMGELGTRLYRSVEFFRIGATE</sequence>
<name>A0A098R243_9SPIO</name>
<evidence type="ECO:0008006" key="9">
    <source>
        <dbReference type="Google" id="ProtNLM"/>
    </source>
</evidence>
<organism evidence="7 8">
    <name type="scientific">Spirochaeta lutea</name>
    <dbReference type="NCBI Taxonomy" id="1480694"/>
    <lineage>
        <taxon>Bacteria</taxon>
        <taxon>Pseudomonadati</taxon>
        <taxon>Spirochaetota</taxon>
        <taxon>Spirochaetia</taxon>
        <taxon>Spirochaetales</taxon>
        <taxon>Spirochaetaceae</taxon>
        <taxon>Spirochaeta</taxon>
    </lineage>
</organism>
<dbReference type="Proteomes" id="UP000029692">
    <property type="component" value="Unassembled WGS sequence"/>
</dbReference>
<evidence type="ECO:0000259" key="6">
    <source>
        <dbReference type="PROSITE" id="PS50885"/>
    </source>
</evidence>
<dbReference type="GO" id="GO:0005886">
    <property type="term" value="C:plasma membrane"/>
    <property type="evidence" value="ECO:0007669"/>
    <property type="project" value="TreeGrafter"/>
</dbReference>
<dbReference type="GO" id="GO:0004888">
    <property type="term" value="F:transmembrane signaling receptor activity"/>
    <property type="evidence" value="ECO:0007669"/>
    <property type="project" value="TreeGrafter"/>
</dbReference>
<gene>
    <name evidence="7" type="ORF">DC28_05970</name>
</gene>
<dbReference type="STRING" id="1480694.DC28_05970"/>
<protein>
    <recommendedName>
        <fullName evidence="9">Chemotaxis protein</fullName>
    </recommendedName>
</protein>
<dbReference type="PROSITE" id="PS50111">
    <property type="entry name" value="CHEMOTAXIS_TRANSDUC_2"/>
    <property type="match status" value="1"/>
</dbReference>
<accession>A0A098R243</accession>
<dbReference type="RefSeq" id="WP_037546788.1">
    <property type="nucleotide sequence ID" value="NZ_JNUP01000048.1"/>
</dbReference>
<dbReference type="PROSITE" id="PS50885">
    <property type="entry name" value="HAMP"/>
    <property type="match status" value="1"/>
</dbReference>
<dbReference type="OrthoDB" id="369592at2"/>
<feature type="domain" description="HAMP" evidence="6">
    <location>
        <begin position="231"/>
        <end position="283"/>
    </location>
</feature>
<dbReference type="SUPFAM" id="SSF158472">
    <property type="entry name" value="HAMP domain-like"/>
    <property type="match status" value="1"/>
</dbReference>
<dbReference type="InterPro" id="IPR003660">
    <property type="entry name" value="HAMP_dom"/>
</dbReference>
<evidence type="ECO:0000313" key="7">
    <source>
        <dbReference type="EMBL" id="KGE72782.1"/>
    </source>
</evidence>
<dbReference type="AlphaFoldDB" id="A0A098R243"/>
<dbReference type="InterPro" id="IPR051310">
    <property type="entry name" value="MCP_chemotaxis"/>
</dbReference>
<dbReference type="CDD" id="cd06225">
    <property type="entry name" value="HAMP"/>
    <property type="match status" value="1"/>
</dbReference>
<evidence type="ECO:0000256" key="3">
    <source>
        <dbReference type="PROSITE-ProRule" id="PRU00284"/>
    </source>
</evidence>
<dbReference type="PANTHER" id="PTHR43531:SF11">
    <property type="entry name" value="METHYL-ACCEPTING CHEMOTAXIS PROTEIN 3"/>
    <property type="match status" value="1"/>
</dbReference>
<keyword evidence="3" id="KW-0807">Transducer</keyword>
<comment type="caution">
    <text evidence="7">The sequence shown here is derived from an EMBL/GenBank/DDBJ whole genome shotgun (WGS) entry which is preliminary data.</text>
</comment>
<evidence type="ECO:0000259" key="5">
    <source>
        <dbReference type="PROSITE" id="PS50111"/>
    </source>
</evidence>
<dbReference type="SMART" id="SM00304">
    <property type="entry name" value="HAMP"/>
    <property type="match status" value="1"/>
</dbReference>
<dbReference type="EMBL" id="JNUP01000048">
    <property type="protein sequence ID" value="KGE72782.1"/>
    <property type="molecule type" value="Genomic_DNA"/>
</dbReference>
<comment type="similarity">
    <text evidence="2">Belongs to the methyl-accepting chemotaxis (MCP) protein family.</text>
</comment>
<keyword evidence="4" id="KW-0472">Membrane</keyword>
<keyword evidence="1" id="KW-0145">Chemotaxis</keyword>
<dbReference type="Gene3D" id="1.10.287.950">
    <property type="entry name" value="Methyl-accepting chemotaxis protein"/>
    <property type="match status" value="1"/>
</dbReference>
<dbReference type="eggNOG" id="COG0840">
    <property type="taxonomic scope" value="Bacteria"/>
</dbReference>
<keyword evidence="4" id="KW-1133">Transmembrane helix</keyword>
<proteinExistence type="inferred from homology"/>
<dbReference type="Pfam" id="PF00672">
    <property type="entry name" value="HAMP"/>
    <property type="match status" value="1"/>
</dbReference>
<feature type="transmembrane region" description="Helical" evidence="4">
    <location>
        <begin position="7"/>
        <end position="28"/>
    </location>
</feature>
<dbReference type="GO" id="GO:0007165">
    <property type="term" value="P:signal transduction"/>
    <property type="evidence" value="ECO:0007669"/>
    <property type="project" value="UniProtKB-KW"/>
</dbReference>
<feature type="domain" description="Methyl-accepting transducer" evidence="5">
    <location>
        <begin position="330"/>
        <end position="552"/>
    </location>
</feature>
<dbReference type="Gene3D" id="6.10.340.10">
    <property type="match status" value="1"/>
</dbReference>
<dbReference type="PANTHER" id="PTHR43531">
    <property type="entry name" value="PROTEIN ICFG"/>
    <property type="match status" value="1"/>
</dbReference>
<evidence type="ECO:0000256" key="4">
    <source>
        <dbReference type="SAM" id="Phobius"/>
    </source>
</evidence>
<dbReference type="InterPro" id="IPR004089">
    <property type="entry name" value="MCPsignal_dom"/>
</dbReference>
<evidence type="ECO:0000256" key="2">
    <source>
        <dbReference type="ARBA" id="ARBA00029447"/>
    </source>
</evidence>